<dbReference type="GO" id="GO:0000155">
    <property type="term" value="F:phosphorelay sensor kinase activity"/>
    <property type="evidence" value="ECO:0007669"/>
    <property type="project" value="InterPro"/>
</dbReference>
<keyword evidence="4" id="KW-0902">Two-component regulatory system</keyword>
<keyword evidence="5" id="KW-0805">Transcription regulation</keyword>
<sequence>MQTRILCVDDDAAVLRSLEAVLVSSGFAVDAVSSVREALESISRRKYDVLLADLNVGEPGDGFTVVSAMRRVQPDATTFILTGYPDFESAIRAIRAQVDDYFPKPLNVQDLLAAIRTSRKGKSSVSKMQSPVKLYEYLRRHSDDFCERWLQETLKDPEVAALPLTREERIDHVPKLLEELARTMELGVDVLSDGMTESARKHGRTRYEQGYTISQIVTESRVLQQVLSTSIQTDLLAIDLSALVPDTFRIGEFVEAALETSLHAYQAQVPRSLQTSVSMLYKSPHLGVGIADENRITDANDALLTMIQYTREQMLAGEIDWLKMTPVELRQRDINAMEQIREYGACVPFEKEFILPDGSRLPFLVGAVRLTAQPLQWSVYIVNLTEQRKLHEAETKVRDWESRYAIINRLAHEINNPLAALMFVVHLMGTHPDLSGDSRELAVSAEEMLKRIAAVVAQVLEESRVATCGGADCASGATPD</sequence>
<dbReference type="PROSITE" id="PS50110">
    <property type="entry name" value="RESPONSE_REGULATORY"/>
    <property type="match status" value="1"/>
</dbReference>
<dbReference type="Gene3D" id="1.10.287.130">
    <property type="match status" value="1"/>
</dbReference>
<evidence type="ECO:0000256" key="6">
    <source>
        <dbReference type="ARBA" id="ARBA00023125"/>
    </source>
</evidence>
<keyword evidence="6" id="KW-0238">DNA-binding</keyword>
<dbReference type="GO" id="GO:0032993">
    <property type="term" value="C:protein-DNA complex"/>
    <property type="evidence" value="ECO:0007669"/>
    <property type="project" value="TreeGrafter"/>
</dbReference>
<dbReference type="GO" id="GO:0006355">
    <property type="term" value="P:regulation of DNA-templated transcription"/>
    <property type="evidence" value="ECO:0007669"/>
    <property type="project" value="TreeGrafter"/>
</dbReference>
<dbReference type="GO" id="GO:0000976">
    <property type="term" value="F:transcription cis-regulatory region binding"/>
    <property type="evidence" value="ECO:0007669"/>
    <property type="project" value="TreeGrafter"/>
</dbReference>
<evidence type="ECO:0000256" key="2">
    <source>
        <dbReference type="ARBA" id="ARBA00012438"/>
    </source>
</evidence>
<gene>
    <name evidence="10" type="ORF">MOP44_20515</name>
</gene>
<dbReference type="Gene3D" id="3.30.450.20">
    <property type="entry name" value="PAS domain"/>
    <property type="match status" value="1"/>
</dbReference>
<dbReference type="EMBL" id="CP093313">
    <property type="protein sequence ID" value="UWZ82942.1"/>
    <property type="molecule type" value="Genomic_DNA"/>
</dbReference>
<dbReference type="InterPro" id="IPR011006">
    <property type="entry name" value="CheY-like_superfamily"/>
</dbReference>
<evidence type="ECO:0000256" key="5">
    <source>
        <dbReference type="ARBA" id="ARBA00023015"/>
    </source>
</evidence>
<keyword evidence="3 8" id="KW-0597">Phosphoprotein</keyword>
<dbReference type="SUPFAM" id="SSF47384">
    <property type="entry name" value="Homodimeric domain of signal transducing histidine kinase"/>
    <property type="match status" value="1"/>
</dbReference>
<dbReference type="SMART" id="SM00448">
    <property type="entry name" value="REC"/>
    <property type="match status" value="1"/>
</dbReference>
<dbReference type="InterPro" id="IPR036097">
    <property type="entry name" value="HisK_dim/P_sf"/>
</dbReference>
<feature type="modified residue" description="4-aspartylphosphate" evidence="8">
    <location>
        <position position="53"/>
    </location>
</feature>
<dbReference type="InterPro" id="IPR035965">
    <property type="entry name" value="PAS-like_dom_sf"/>
</dbReference>
<evidence type="ECO:0000256" key="7">
    <source>
        <dbReference type="ARBA" id="ARBA00023163"/>
    </source>
</evidence>
<keyword evidence="11" id="KW-1185">Reference proteome</keyword>
<dbReference type="KEGG" id="orp:MOP44_20515"/>
<evidence type="ECO:0000313" key="10">
    <source>
        <dbReference type="EMBL" id="UWZ82942.1"/>
    </source>
</evidence>
<keyword evidence="7" id="KW-0804">Transcription</keyword>
<dbReference type="EC" id="2.7.13.3" evidence="2"/>
<protein>
    <recommendedName>
        <fullName evidence="2">histidine kinase</fullName>
        <ecNumber evidence="2">2.7.13.3</ecNumber>
    </recommendedName>
</protein>
<evidence type="ECO:0000313" key="11">
    <source>
        <dbReference type="Proteomes" id="UP001059380"/>
    </source>
</evidence>
<dbReference type="InterPro" id="IPR003661">
    <property type="entry name" value="HisK_dim/P_dom"/>
</dbReference>
<dbReference type="Pfam" id="PF00512">
    <property type="entry name" value="HisKA"/>
    <property type="match status" value="1"/>
</dbReference>
<reference evidence="10" key="1">
    <citation type="submission" date="2021-04" db="EMBL/GenBank/DDBJ databases">
        <title>Phylogenetic analysis of Acidobacteriaceae.</title>
        <authorList>
            <person name="Qiu L."/>
            <person name="Zhang Q."/>
        </authorList>
    </citation>
    <scope>NUCLEOTIDE SEQUENCE</scope>
    <source>
        <strain evidence="10">DSM 25168</strain>
    </source>
</reference>
<evidence type="ECO:0000256" key="8">
    <source>
        <dbReference type="PROSITE-ProRule" id="PRU00169"/>
    </source>
</evidence>
<dbReference type="InterPro" id="IPR001789">
    <property type="entry name" value="Sig_transdc_resp-reg_receiver"/>
</dbReference>
<dbReference type="SUPFAM" id="SSF52172">
    <property type="entry name" value="CheY-like"/>
    <property type="match status" value="1"/>
</dbReference>
<organism evidence="10 11">
    <name type="scientific">Occallatibacter riparius</name>
    <dbReference type="NCBI Taxonomy" id="1002689"/>
    <lineage>
        <taxon>Bacteria</taxon>
        <taxon>Pseudomonadati</taxon>
        <taxon>Acidobacteriota</taxon>
        <taxon>Terriglobia</taxon>
        <taxon>Terriglobales</taxon>
        <taxon>Acidobacteriaceae</taxon>
        <taxon>Occallatibacter</taxon>
    </lineage>
</organism>
<dbReference type="Pfam" id="PF00072">
    <property type="entry name" value="Response_reg"/>
    <property type="match status" value="1"/>
</dbReference>
<dbReference type="InterPro" id="IPR025751">
    <property type="entry name" value="RsbRD_N_dom"/>
</dbReference>
<dbReference type="PANTHER" id="PTHR48111:SF1">
    <property type="entry name" value="TWO-COMPONENT RESPONSE REGULATOR ORR33"/>
    <property type="match status" value="1"/>
</dbReference>
<dbReference type="Pfam" id="PF13426">
    <property type="entry name" value="PAS_9"/>
    <property type="match status" value="1"/>
</dbReference>
<feature type="domain" description="Response regulatory" evidence="9">
    <location>
        <begin position="4"/>
        <end position="119"/>
    </location>
</feature>
<evidence type="ECO:0000256" key="4">
    <source>
        <dbReference type="ARBA" id="ARBA00023012"/>
    </source>
</evidence>
<dbReference type="GO" id="GO:0000156">
    <property type="term" value="F:phosphorelay response regulator activity"/>
    <property type="evidence" value="ECO:0007669"/>
    <property type="project" value="TreeGrafter"/>
</dbReference>
<name>A0A9J7BPT2_9BACT</name>
<dbReference type="CDD" id="cd00130">
    <property type="entry name" value="PAS"/>
    <property type="match status" value="1"/>
</dbReference>
<proteinExistence type="predicted"/>
<evidence type="ECO:0000259" key="9">
    <source>
        <dbReference type="PROSITE" id="PS50110"/>
    </source>
</evidence>
<dbReference type="InterPro" id="IPR039420">
    <property type="entry name" value="WalR-like"/>
</dbReference>
<evidence type="ECO:0000256" key="3">
    <source>
        <dbReference type="ARBA" id="ARBA00022553"/>
    </source>
</evidence>
<dbReference type="CDD" id="cd00082">
    <property type="entry name" value="HisKA"/>
    <property type="match status" value="1"/>
</dbReference>
<evidence type="ECO:0000256" key="1">
    <source>
        <dbReference type="ARBA" id="ARBA00000085"/>
    </source>
</evidence>
<dbReference type="Gene3D" id="3.40.50.2300">
    <property type="match status" value="1"/>
</dbReference>
<dbReference type="SUPFAM" id="SSF55785">
    <property type="entry name" value="PYP-like sensor domain (PAS domain)"/>
    <property type="match status" value="1"/>
</dbReference>
<dbReference type="PANTHER" id="PTHR48111">
    <property type="entry name" value="REGULATOR OF RPOS"/>
    <property type="match status" value="1"/>
</dbReference>
<comment type="catalytic activity">
    <reaction evidence="1">
        <text>ATP + protein L-histidine = ADP + protein N-phospho-L-histidine.</text>
        <dbReference type="EC" id="2.7.13.3"/>
    </reaction>
</comment>
<dbReference type="RefSeq" id="WP_260792275.1">
    <property type="nucleotide sequence ID" value="NZ_CP093313.1"/>
</dbReference>
<dbReference type="GO" id="GO:0005829">
    <property type="term" value="C:cytosol"/>
    <property type="evidence" value="ECO:0007669"/>
    <property type="project" value="TreeGrafter"/>
</dbReference>
<dbReference type="Pfam" id="PF14361">
    <property type="entry name" value="RsbRD_N"/>
    <property type="match status" value="1"/>
</dbReference>
<dbReference type="AlphaFoldDB" id="A0A9J7BPT2"/>
<dbReference type="Proteomes" id="UP001059380">
    <property type="component" value="Chromosome"/>
</dbReference>
<dbReference type="InterPro" id="IPR000014">
    <property type="entry name" value="PAS"/>
</dbReference>
<dbReference type="SMART" id="SM00388">
    <property type="entry name" value="HisKA"/>
    <property type="match status" value="1"/>
</dbReference>
<accession>A0A9J7BPT2</accession>